<evidence type="ECO:0000259" key="5">
    <source>
        <dbReference type="Pfam" id="PF03537"/>
    </source>
</evidence>
<keyword evidence="7" id="KW-1185">Reference proteome</keyword>
<accession>A0ABR4PHE9</accession>
<dbReference type="InterPro" id="IPR013785">
    <property type="entry name" value="Aldolase_TIM"/>
</dbReference>
<feature type="transmembrane region" description="Helical" evidence="4">
    <location>
        <begin position="267"/>
        <end position="289"/>
    </location>
</feature>
<evidence type="ECO:0000313" key="6">
    <source>
        <dbReference type="EMBL" id="KAL3422760.1"/>
    </source>
</evidence>
<dbReference type="InterPro" id="IPR004352">
    <property type="entry name" value="GH114_TIM-barrel"/>
</dbReference>
<keyword evidence="4" id="KW-0812">Transmembrane</keyword>
<evidence type="ECO:0000256" key="1">
    <source>
        <dbReference type="ARBA" id="ARBA00001255"/>
    </source>
</evidence>
<feature type="region of interest" description="Disordered" evidence="3">
    <location>
        <begin position="14"/>
        <end position="175"/>
    </location>
</feature>
<dbReference type="EMBL" id="JBFCZG010000005">
    <property type="protein sequence ID" value="KAL3422760.1"/>
    <property type="molecule type" value="Genomic_DNA"/>
</dbReference>
<sequence>MAAERKKSILKIREEFGTLYNPPPNEESSTSPTQTKIDRKLGPLGSPRVAYAAPPPQYRAGPRTVGFNIAESADNTPGGDDEQSDYFDTIMSSPNEDMRPSTARSGDSKPGESRAAATRKGLLLFKPPPPTDHSHEIEKNRRRKSNFRQSIFGGPGAARQSMFGGGPSPAGRSNIRQSIYGAPQSKMSSFRQSIYTAMPKRQSNYRRSMYDPSNKKNARQSVYAYIDSATSSVTNTFADIVHVPNTKYHKQSTRQASWWKNWSTRKIILAATLVIGTAVLAIGLSITLIEQARNSSDQVAAWHPAIGSTWGIELNQPVTMPSLRAYVFDIDLFQNDADTVAQFHAVGRRVICHFSAGTYQDWQPDSGSFPGDTLGASYKGNDSERWIDIRRKPIQEIMLQRIRMAKDMGCDGIDPDNVDGYERGKTNFDLTVADSVKYVRFLAAKAHDLKMSIGLRNSPELIDDTLDVVQWQMNEGCIETGDCSKYQDFIEAGKPVFHIEYLNTTIAETLVPACSTPSRHAFSTLIKTKELNAWVMQCPFSLLGGY</sequence>
<evidence type="ECO:0000313" key="7">
    <source>
        <dbReference type="Proteomes" id="UP001629113"/>
    </source>
</evidence>
<name>A0ABR4PHE9_9HELO</name>
<dbReference type="Gene3D" id="3.20.20.70">
    <property type="entry name" value="Aldolase class I"/>
    <property type="match status" value="1"/>
</dbReference>
<dbReference type="InterPro" id="IPR017853">
    <property type="entry name" value="GH"/>
</dbReference>
<evidence type="ECO:0000256" key="2">
    <source>
        <dbReference type="ARBA" id="ARBA00012755"/>
    </source>
</evidence>
<dbReference type="Proteomes" id="UP001629113">
    <property type="component" value="Unassembled WGS sequence"/>
</dbReference>
<dbReference type="PANTHER" id="PTHR35273:SF2">
    <property type="entry name" value="ALPHA-GALACTOSIDASE"/>
    <property type="match status" value="1"/>
</dbReference>
<dbReference type="PANTHER" id="PTHR35273">
    <property type="entry name" value="ALPHA-1,4 POLYGALACTOSAMINIDASE, PUTATIVE (AFU_ORTHOLOGUE AFUA_3G07890)-RELATED"/>
    <property type="match status" value="1"/>
</dbReference>
<organism evidence="6 7">
    <name type="scientific">Phlyctema vagabunda</name>
    <dbReference type="NCBI Taxonomy" id="108571"/>
    <lineage>
        <taxon>Eukaryota</taxon>
        <taxon>Fungi</taxon>
        <taxon>Dikarya</taxon>
        <taxon>Ascomycota</taxon>
        <taxon>Pezizomycotina</taxon>
        <taxon>Leotiomycetes</taxon>
        <taxon>Helotiales</taxon>
        <taxon>Dermateaceae</taxon>
        <taxon>Phlyctema</taxon>
    </lineage>
</organism>
<keyword evidence="4" id="KW-0472">Membrane</keyword>
<dbReference type="SUPFAM" id="SSF51445">
    <property type="entry name" value="(Trans)glycosidases"/>
    <property type="match status" value="1"/>
</dbReference>
<proteinExistence type="predicted"/>
<feature type="domain" description="Glycoside-hydrolase family GH114 TIM-barrel" evidence="5">
    <location>
        <begin position="309"/>
        <end position="534"/>
    </location>
</feature>
<protein>
    <recommendedName>
        <fullName evidence="2">alpha-galactosidase</fullName>
        <ecNumber evidence="2">3.2.1.22</ecNumber>
    </recommendedName>
</protein>
<dbReference type="Pfam" id="PF03537">
    <property type="entry name" value="Glyco_hydro_114"/>
    <property type="match status" value="1"/>
</dbReference>
<comment type="caution">
    <text evidence="6">The sequence shown here is derived from an EMBL/GenBank/DDBJ whole genome shotgun (WGS) entry which is preliminary data.</text>
</comment>
<keyword evidence="4" id="KW-1133">Transmembrane helix</keyword>
<reference evidence="6 7" key="1">
    <citation type="submission" date="2024-06" db="EMBL/GenBank/DDBJ databases">
        <title>Complete genome of Phlyctema vagabunda strain 19-DSS-EL-015.</title>
        <authorList>
            <person name="Fiorenzani C."/>
        </authorList>
    </citation>
    <scope>NUCLEOTIDE SEQUENCE [LARGE SCALE GENOMIC DNA]</scope>
    <source>
        <strain evidence="6 7">19-DSS-EL-015</strain>
    </source>
</reference>
<gene>
    <name evidence="6" type="ORF">PVAG01_06916</name>
</gene>
<comment type="catalytic activity">
    <reaction evidence="1">
        <text>Hydrolysis of terminal, non-reducing alpha-D-galactose residues in alpha-D-galactosides, including galactose oligosaccharides, galactomannans and galactolipids.</text>
        <dbReference type="EC" id="3.2.1.22"/>
    </reaction>
</comment>
<evidence type="ECO:0000256" key="3">
    <source>
        <dbReference type="SAM" id="MobiDB-lite"/>
    </source>
</evidence>
<dbReference type="EC" id="3.2.1.22" evidence="2"/>
<evidence type="ECO:0000256" key="4">
    <source>
        <dbReference type="SAM" id="Phobius"/>
    </source>
</evidence>